<evidence type="ECO:0000313" key="4">
    <source>
        <dbReference type="Proteomes" id="UP000505306"/>
    </source>
</evidence>
<keyword evidence="1" id="KW-0812">Transmembrane</keyword>
<gene>
    <name evidence="3" type="ORF">G5B37_04550</name>
</gene>
<reference evidence="3 4" key="1">
    <citation type="submission" date="2020-02" db="EMBL/GenBank/DDBJ databases">
        <title>Complete genome sequence of Flavobacteriaceae bacterium.</title>
        <authorList>
            <person name="Kim S.-J."/>
            <person name="Kim Y.-S."/>
            <person name="Kim K.-H."/>
        </authorList>
    </citation>
    <scope>NUCLEOTIDE SEQUENCE [LARGE SCALE GENOMIC DNA]</scope>
    <source>
        <strain evidence="3 4">RR4-40</strain>
    </source>
</reference>
<evidence type="ECO:0000256" key="1">
    <source>
        <dbReference type="SAM" id="Phobius"/>
    </source>
</evidence>
<dbReference type="EMBL" id="CP049057">
    <property type="protein sequence ID" value="QIE58855.1"/>
    <property type="molecule type" value="Genomic_DNA"/>
</dbReference>
<keyword evidence="3" id="KW-0645">Protease</keyword>
<proteinExistence type="predicted"/>
<keyword evidence="3" id="KW-0378">Hydrolase</keyword>
<dbReference type="KEGG" id="mgel:G5B37_04550"/>
<keyword evidence="1" id="KW-0472">Membrane</keyword>
<protein>
    <submittedName>
        <fullName evidence="3">CPBP family intramembrane metalloprotease</fullName>
    </submittedName>
</protein>
<dbReference type="AlphaFoldDB" id="A0A6G6GJV3"/>
<sequence>MSQTNQFRCVEFFVLFIVLPVSLAINFNVWIKVGLVASGFIYVLWVLRKSEAIKFTVKKNIDWNAFWRRLGVTFLMVVIATTSYVWFVDKEALFFVPKTNPMLFVFILFVYTFLSVWPQEIIYRTFFFERYEVLFKNKTLFIFINAIVFSLAHLFFRNTLVLILTFIGGIIFGYTYLKFRSTTAVSIEHALYGNWLFTVGMGQMLAFPGMEPMS</sequence>
<evidence type="ECO:0000313" key="3">
    <source>
        <dbReference type="EMBL" id="QIE58855.1"/>
    </source>
</evidence>
<feature type="transmembrane region" description="Helical" evidence="1">
    <location>
        <begin position="139"/>
        <end position="156"/>
    </location>
</feature>
<keyword evidence="1" id="KW-1133">Transmembrane helix</keyword>
<evidence type="ECO:0000259" key="2">
    <source>
        <dbReference type="Pfam" id="PF02517"/>
    </source>
</evidence>
<keyword evidence="3" id="KW-0482">Metalloprotease</keyword>
<dbReference type="GO" id="GO:0004175">
    <property type="term" value="F:endopeptidase activity"/>
    <property type="evidence" value="ECO:0007669"/>
    <property type="project" value="UniProtKB-ARBA"/>
</dbReference>
<organism evidence="3 4">
    <name type="scientific">Rasiella rasia</name>
    <dbReference type="NCBI Taxonomy" id="2744027"/>
    <lineage>
        <taxon>Bacteria</taxon>
        <taxon>Pseudomonadati</taxon>
        <taxon>Bacteroidota</taxon>
        <taxon>Flavobacteriia</taxon>
        <taxon>Flavobacteriales</taxon>
        <taxon>Flavobacteriaceae</taxon>
        <taxon>Rasiella</taxon>
    </lineage>
</organism>
<dbReference type="Pfam" id="PF02517">
    <property type="entry name" value="Rce1-like"/>
    <property type="match status" value="1"/>
</dbReference>
<feature type="transmembrane region" description="Helical" evidence="1">
    <location>
        <begin position="191"/>
        <end position="210"/>
    </location>
</feature>
<dbReference type="GO" id="GO:0006508">
    <property type="term" value="P:proteolysis"/>
    <property type="evidence" value="ECO:0007669"/>
    <property type="project" value="UniProtKB-KW"/>
</dbReference>
<accession>A0A6G6GJV3</accession>
<feature type="transmembrane region" description="Helical" evidence="1">
    <location>
        <begin position="162"/>
        <end position="179"/>
    </location>
</feature>
<feature type="transmembrane region" description="Helical" evidence="1">
    <location>
        <begin position="99"/>
        <end position="118"/>
    </location>
</feature>
<feature type="domain" description="CAAX prenyl protease 2/Lysostaphin resistance protein A-like" evidence="2">
    <location>
        <begin position="103"/>
        <end position="192"/>
    </location>
</feature>
<dbReference type="InterPro" id="IPR003675">
    <property type="entry name" value="Rce1/LyrA-like_dom"/>
</dbReference>
<dbReference type="Proteomes" id="UP000505306">
    <property type="component" value="Chromosome"/>
</dbReference>
<keyword evidence="4" id="KW-1185">Reference proteome</keyword>
<feature type="transmembrane region" description="Helical" evidence="1">
    <location>
        <begin position="12"/>
        <end position="45"/>
    </location>
</feature>
<dbReference type="RefSeq" id="WP_164678884.1">
    <property type="nucleotide sequence ID" value="NZ_CP049057.1"/>
</dbReference>
<dbReference type="GO" id="GO:0080120">
    <property type="term" value="P:CAAX-box protein maturation"/>
    <property type="evidence" value="ECO:0007669"/>
    <property type="project" value="UniProtKB-ARBA"/>
</dbReference>
<name>A0A6G6GJV3_9FLAO</name>
<feature type="transmembrane region" description="Helical" evidence="1">
    <location>
        <begin position="66"/>
        <end position="87"/>
    </location>
</feature>
<dbReference type="GO" id="GO:0008237">
    <property type="term" value="F:metallopeptidase activity"/>
    <property type="evidence" value="ECO:0007669"/>
    <property type="project" value="UniProtKB-KW"/>
</dbReference>